<feature type="domain" description="DUF397" evidence="1">
    <location>
        <begin position="5"/>
        <end position="56"/>
    </location>
</feature>
<name>A0ABP6CFQ3_9ACTN</name>
<keyword evidence="3" id="KW-1185">Reference proteome</keyword>
<evidence type="ECO:0000259" key="1">
    <source>
        <dbReference type="Pfam" id="PF04149"/>
    </source>
</evidence>
<dbReference type="Pfam" id="PF04149">
    <property type="entry name" value="DUF397"/>
    <property type="match status" value="1"/>
</dbReference>
<reference evidence="3" key="1">
    <citation type="journal article" date="2019" name="Int. J. Syst. Evol. Microbiol.">
        <title>The Global Catalogue of Microorganisms (GCM) 10K type strain sequencing project: providing services to taxonomists for standard genome sequencing and annotation.</title>
        <authorList>
            <consortium name="The Broad Institute Genomics Platform"/>
            <consortium name="The Broad Institute Genome Sequencing Center for Infectious Disease"/>
            <person name="Wu L."/>
            <person name="Ma J."/>
        </authorList>
    </citation>
    <scope>NUCLEOTIDE SEQUENCE [LARGE SCALE GENOMIC DNA]</scope>
    <source>
        <strain evidence="3">JCM 4524</strain>
    </source>
</reference>
<evidence type="ECO:0000313" key="3">
    <source>
        <dbReference type="Proteomes" id="UP001500151"/>
    </source>
</evidence>
<accession>A0ABP6CFQ3</accession>
<sequence length="65" mass="7041">MSAYAWQKSTYCSEGDSCVHVAARAGTVHLTESSDPTEAILKTTPTALSALLHTLKHKEDETHRG</sequence>
<gene>
    <name evidence="2" type="ORF">GCM10010307_00910</name>
</gene>
<proteinExistence type="predicted"/>
<dbReference type="EMBL" id="BAAASJ010000001">
    <property type="protein sequence ID" value="GAA2618713.1"/>
    <property type="molecule type" value="Genomic_DNA"/>
</dbReference>
<comment type="caution">
    <text evidence="2">The sequence shown here is derived from an EMBL/GenBank/DDBJ whole genome shotgun (WGS) entry which is preliminary data.</text>
</comment>
<dbReference type="Proteomes" id="UP001500151">
    <property type="component" value="Unassembled WGS sequence"/>
</dbReference>
<dbReference type="RefSeq" id="WP_344386679.1">
    <property type="nucleotide sequence ID" value="NZ_BAAASJ010000001.1"/>
</dbReference>
<protein>
    <recommendedName>
        <fullName evidence="1">DUF397 domain-containing protein</fullName>
    </recommendedName>
</protein>
<evidence type="ECO:0000313" key="2">
    <source>
        <dbReference type="EMBL" id="GAA2618713.1"/>
    </source>
</evidence>
<organism evidence="2 3">
    <name type="scientific">Streptomyces vastus</name>
    <dbReference type="NCBI Taxonomy" id="285451"/>
    <lineage>
        <taxon>Bacteria</taxon>
        <taxon>Bacillati</taxon>
        <taxon>Actinomycetota</taxon>
        <taxon>Actinomycetes</taxon>
        <taxon>Kitasatosporales</taxon>
        <taxon>Streptomycetaceae</taxon>
        <taxon>Streptomyces</taxon>
    </lineage>
</organism>
<dbReference type="InterPro" id="IPR007278">
    <property type="entry name" value="DUF397"/>
</dbReference>